<protein>
    <submittedName>
        <fullName evidence="2">Ig-like domain-containing protein</fullName>
    </submittedName>
</protein>
<keyword evidence="1" id="KW-0812">Transmembrane</keyword>
<evidence type="ECO:0000256" key="1">
    <source>
        <dbReference type="SAM" id="Phobius"/>
    </source>
</evidence>
<gene>
    <name evidence="2" type="primary">X975_01473</name>
    <name evidence="2" type="ORF">TNIN_361451</name>
</gene>
<evidence type="ECO:0000313" key="3">
    <source>
        <dbReference type="Proteomes" id="UP000886998"/>
    </source>
</evidence>
<organism evidence="2 3">
    <name type="scientific">Trichonephila inaurata madagascariensis</name>
    <dbReference type="NCBI Taxonomy" id="2747483"/>
    <lineage>
        <taxon>Eukaryota</taxon>
        <taxon>Metazoa</taxon>
        <taxon>Ecdysozoa</taxon>
        <taxon>Arthropoda</taxon>
        <taxon>Chelicerata</taxon>
        <taxon>Arachnida</taxon>
        <taxon>Araneae</taxon>
        <taxon>Araneomorphae</taxon>
        <taxon>Entelegynae</taxon>
        <taxon>Araneoidea</taxon>
        <taxon>Nephilidae</taxon>
        <taxon>Trichonephila</taxon>
        <taxon>Trichonephila inaurata</taxon>
    </lineage>
</organism>
<proteinExistence type="predicted"/>
<comment type="caution">
    <text evidence="2">The sequence shown here is derived from an EMBL/GenBank/DDBJ whole genome shotgun (WGS) entry which is preliminary data.</text>
</comment>
<feature type="non-terminal residue" evidence="2">
    <location>
        <position position="1"/>
    </location>
</feature>
<sequence length="263" mass="28771">RGQPDVRERAVRRVLCLRGCVYKSQCPCPQRDEEGARKRTRLQGAPPHLAASCSRQCIPQRPLLHSSKYIVKAPEIITFCLDLLFTIPLIAAELPVSSNAGDTQLPSGLGQSTNLGCIPDGRPEVTAVNKSLMAIAGRSALLAGQLCSSPRPLRVFWVLRHLVLRPGDVRHPYVAYNLTETEIPNCYMGGLELRRLRVEDSGEVLLVVKNAHGIADALFLLNVTQASSFSASHASGELYASLLLPLLIPVCLLWLLHRVIDSS</sequence>
<feature type="transmembrane region" description="Helical" evidence="1">
    <location>
        <begin position="238"/>
        <end position="256"/>
    </location>
</feature>
<dbReference type="SUPFAM" id="SSF48726">
    <property type="entry name" value="Immunoglobulin"/>
    <property type="match status" value="1"/>
</dbReference>
<dbReference type="Proteomes" id="UP000886998">
    <property type="component" value="Unassembled WGS sequence"/>
</dbReference>
<dbReference type="InterPro" id="IPR036179">
    <property type="entry name" value="Ig-like_dom_sf"/>
</dbReference>
<keyword evidence="1" id="KW-0472">Membrane</keyword>
<name>A0A8X6MF69_9ARAC</name>
<reference evidence="2" key="1">
    <citation type="submission" date="2020-08" db="EMBL/GenBank/DDBJ databases">
        <title>Multicomponent nature underlies the extraordinary mechanical properties of spider dragline silk.</title>
        <authorList>
            <person name="Kono N."/>
            <person name="Nakamura H."/>
            <person name="Mori M."/>
            <person name="Yoshida Y."/>
            <person name="Ohtoshi R."/>
            <person name="Malay A.D."/>
            <person name="Moran D.A.P."/>
            <person name="Tomita M."/>
            <person name="Numata K."/>
            <person name="Arakawa K."/>
        </authorList>
    </citation>
    <scope>NUCLEOTIDE SEQUENCE</scope>
</reference>
<dbReference type="OrthoDB" id="9442762at2759"/>
<accession>A0A8X6MF69</accession>
<keyword evidence="3" id="KW-1185">Reference proteome</keyword>
<evidence type="ECO:0000313" key="2">
    <source>
        <dbReference type="EMBL" id="GFS53018.1"/>
    </source>
</evidence>
<dbReference type="EMBL" id="BMAV01026748">
    <property type="protein sequence ID" value="GFS53018.1"/>
    <property type="molecule type" value="Genomic_DNA"/>
</dbReference>
<dbReference type="AlphaFoldDB" id="A0A8X6MF69"/>
<keyword evidence="1" id="KW-1133">Transmembrane helix</keyword>